<dbReference type="EMBL" id="LAZR01020241">
    <property type="protein sequence ID" value="KKL89601.1"/>
    <property type="molecule type" value="Genomic_DNA"/>
</dbReference>
<feature type="transmembrane region" description="Helical" evidence="1">
    <location>
        <begin position="26"/>
        <end position="44"/>
    </location>
</feature>
<evidence type="ECO:0000313" key="2">
    <source>
        <dbReference type="EMBL" id="KKL89601.1"/>
    </source>
</evidence>
<gene>
    <name evidence="2" type="ORF">LCGC14_1913040</name>
</gene>
<proteinExistence type="predicted"/>
<name>A0A0F9GG87_9ZZZZ</name>
<comment type="caution">
    <text evidence="2">The sequence shown here is derived from an EMBL/GenBank/DDBJ whole genome shotgun (WGS) entry which is preliminary data.</text>
</comment>
<organism evidence="2">
    <name type="scientific">marine sediment metagenome</name>
    <dbReference type="NCBI Taxonomy" id="412755"/>
    <lineage>
        <taxon>unclassified sequences</taxon>
        <taxon>metagenomes</taxon>
        <taxon>ecological metagenomes</taxon>
    </lineage>
</organism>
<feature type="transmembrane region" description="Helical" evidence="1">
    <location>
        <begin position="6"/>
        <end position="21"/>
    </location>
</feature>
<keyword evidence="1" id="KW-1133">Transmembrane helix</keyword>
<reference evidence="2" key="1">
    <citation type="journal article" date="2015" name="Nature">
        <title>Complex archaea that bridge the gap between prokaryotes and eukaryotes.</title>
        <authorList>
            <person name="Spang A."/>
            <person name="Saw J.H."/>
            <person name="Jorgensen S.L."/>
            <person name="Zaremba-Niedzwiedzka K."/>
            <person name="Martijn J."/>
            <person name="Lind A.E."/>
            <person name="van Eijk R."/>
            <person name="Schleper C."/>
            <person name="Guy L."/>
            <person name="Ettema T.J."/>
        </authorList>
    </citation>
    <scope>NUCLEOTIDE SEQUENCE</scope>
</reference>
<dbReference type="AlphaFoldDB" id="A0A0F9GG87"/>
<evidence type="ECO:0000256" key="1">
    <source>
        <dbReference type="SAM" id="Phobius"/>
    </source>
</evidence>
<protein>
    <submittedName>
        <fullName evidence="2">Uncharacterized protein</fullName>
    </submittedName>
</protein>
<sequence length="132" mass="14186">MLDIFIGFAILLATLFFIAGKKLKDFGVLLVAASILFGTGFLILDSGWETFSRGDFIIQDVNTSVDGCLSNSADCVLIQPIVITFPATLEENPIVFSFAYALIAAGIVLALHALSLGLQRKAINELSQDTED</sequence>
<accession>A0A0F9GG87</accession>
<keyword evidence="1" id="KW-0472">Membrane</keyword>
<feature type="transmembrane region" description="Helical" evidence="1">
    <location>
        <begin position="94"/>
        <end position="118"/>
    </location>
</feature>
<keyword evidence="1" id="KW-0812">Transmembrane</keyword>